<gene>
    <name evidence="1" type="ORF">QTN89_07985</name>
</gene>
<protein>
    <recommendedName>
        <fullName evidence="3">Ammonium transporter AmtB-like domain-containing protein</fullName>
    </recommendedName>
</protein>
<proteinExistence type="predicted"/>
<dbReference type="RefSeq" id="WP_160149317.1">
    <property type="nucleotide sequence ID" value="NZ_JASZZN010000005.1"/>
</dbReference>
<evidence type="ECO:0000313" key="1">
    <source>
        <dbReference type="EMBL" id="MDM4015362.1"/>
    </source>
</evidence>
<keyword evidence="2" id="KW-1185">Reference proteome</keyword>
<reference evidence="1 2" key="1">
    <citation type="submission" date="2023-06" db="EMBL/GenBank/DDBJ databases">
        <title>Roseiconus lacunae JC819 isolated from Gulf of Mannar region, Tamil Nadu.</title>
        <authorList>
            <person name="Pk S."/>
            <person name="Ch S."/>
            <person name="Ch V.R."/>
        </authorList>
    </citation>
    <scope>NUCLEOTIDE SEQUENCE [LARGE SCALE GENOMIC DNA]</scope>
    <source>
        <strain evidence="1 2">JC819</strain>
    </source>
</reference>
<comment type="caution">
    <text evidence="1">The sequence shown here is derived from an EMBL/GenBank/DDBJ whole genome shotgun (WGS) entry which is preliminary data.</text>
</comment>
<evidence type="ECO:0000313" key="2">
    <source>
        <dbReference type="Proteomes" id="UP001239462"/>
    </source>
</evidence>
<sequence length="49" mass="5451">MMNFNMMLDTAQDAWAMLGLFLLTVTGTPTLLGAETKHQNFIVVFCLNS</sequence>
<dbReference type="EMBL" id="JASZZN010000005">
    <property type="protein sequence ID" value="MDM4015362.1"/>
    <property type="molecule type" value="Genomic_DNA"/>
</dbReference>
<evidence type="ECO:0008006" key="3">
    <source>
        <dbReference type="Google" id="ProtNLM"/>
    </source>
</evidence>
<name>A0ABT7PFV6_9BACT</name>
<dbReference type="Proteomes" id="UP001239462">
    <property type="component" value="Unassembled WGS sequence"/>
</dbReference>
<accession>A0ABT7PFV6</accession>
<organism evidence="1 2">
    <name type="scientific">Roseiconus lacunae</name>
    <dbReference type="NCBI Taxonomy" id="2605694"/>
    <lineage>
        <taxon>Bacteria</taxon>
        <taxon>Pseudomonadati</taxon>
        <taxon>Planctomycetota</taxon>
        <taxon>Planctomycetia</taxon>
        <taxon>Pirellulales</taxon>
        <taxon>Pirellulaceae</taxon>
        <taxon>Roseiconus</taxon>
    </lineage>
</organism>